<dbReference type="Gene3D" id="3.40.50.300">
    <property type="entry name" value="P-loop containing nucleotide triphosphate hydrolases"/>
    <property type="match status" value="1"/>
</dbReference>
<accession>A0A5J4WSI9</accession>
<evidence type="ECO:0000313" key="4">
    <source>
        <dbReference type="Proteomes" id="UP000324800"/>
    </source>
</evidence>
<name>A0A5J4WSI9_9EUKA</name>
<dbReference type="Pfam" id="PF19263">
    <property type="entry name" value="DUF5906"/>
    <property type="match status" value="1"/>
</dbReference>
<dbReference type="SUPFAM" id="SSF52540">
    <property type="entry name" value="P-loop containing nucleoside triphosphate hydrolases"/>
    <property type="match status" value="1"/>
</dbReference>
<dbReference type="AlphaFoldDB" id="A0A5J4WSI9"/>
<dbReference type="InterPro" id="IPR027417">
    <property type="entry name" value="P-loop_NTPase"/>
</dbReference>
<organism evidence="3 4">
    <name type="scientific">Streblomastix strix</name>
    <dbReference type="NCBI Taxonomy" id="222440"/>
    <lineage>
        <taxon>Eukaryota</taxon>
        <taxon>Metamonada</taxon>
        <taxon>Preaxostyla</taxon>
        <taxon>Oxymonadida</taxon>
        <taxon>Streblomastigidae</taxon>
        <taxon>Streblomastix</taxon>
    </lineage>
</organism>
<dbReference type="Proteomes" id="UP000324800">
    <property type="component" value="Unassembled WGS sequence"/>
</dbReference>
<proteinExistence type="predicted"/>
<gene>
    <name evidence="3" type="ORF">EZS28_007408</name>
</gene>
<comment type="caution">
    <text evidence="3">The sequence shown here is derived from an EMBL/GenBank/DDBJ whole genome shotgun (WGS) entry which is preliminary data.</text>
</comment>
<feature type="coiled-coil region" evidence="1">
    <location>
        <begin position="35"/>
        <end position="108"/>
    </location>
</feature>
<evidence type="ECO:0000256" key="1">
    <source>
        <dbReference type="SAM" id="Coils"/>
    </source>
</evidence>
<dbReference type="OrthoDB" id="10685854at2759"/>
<dbReference type="InterPro" id="IPR045455">
    <property type="entry name" value="NrS-1_pol-like_helicase"/>
</dbReference>
<keyword evidence="1" id="KW-0175">Coiled coil</keyword>
<evidence type="ECO:0000313" key="3">
    <source>
        <dbReference type="EMBL" id="KAA6397069.1"/>
    </source>
</evidence>
<reference evidence="3 4" key="1">
    <citation type="submission" date="2019-03" db="EMBL/GenBank/DDBJ databases">
        <title>Single cell metagenomics reveals metabolic interactions within the superorganism composed of flagellate Streblomastix strix and complex community of Bacteroidetes bacteria on its surface.</title>
        <authorList>
            <person name="Treitli S.C."/>
            <person name="Kolisko M."/>
            <person name="Husnik F."/>
            <person name="Keeling P."/>
            <person name="Hampl V."/>
        </authorList>
    </citation>
    <scope>NUCLEOTIDE SEQUENCE [LARGE SCALE GENOMIC DNA]</scope>
    <source>
        <strain evidence="3">ST1C</strain>
    </source>
</reference>
<dbReference type="EMBL" id="SNRW01001269">
    <property type="protein sequence ID" value="KAA6397069.1"/>
    <property type="molecule type" value="Genomic_DNA"/>
</dbReference>
<sequence>MTTEESTSVETISNQSINVKHITLEKGSKRQYNRKTKFEDKAKELMDKLLEQQELAKIKSEQDEVDAQKKEVEEQEFTRRIIEDIDQKKLKEQQKQEQQIEIDQFLEKLIPIAAQMKEETVSKTIMERVKNAMINTVNQTKIGQKEGEKKQVTGKLIDLTLAEDGDLCVIDFDINKKLSIEETDKIRQNIIDNMLPANVGIVKTAHGGMHAYCNRDGYTLTSNRCVQFIVLDNIEIDIFGQMFKYKEHGEMEQKELVQNRVIGPNSSFRETKNNKRETLKYEAVNDWANMTHLASLREILDSWNVDIEIPFKDYVDKVNMREFGWQITEKGTIDKMNDEIAQACVNGLKNLEIHNYPQPINMEVSHLSIFSGLYGITNEQIRAEGMKNIRQFNKLTVIAEKNYGEASFSGERKPNPWILTKILRYHNKDYYEQIIKPLLKQNYEVKKQQKISDTVQQIEKHEIDLKDQFTLIDVSSKALNGKYENKLELVAQDLLRIIKVISCQNGWCFIIIVYDYIAGKNTIKYKTKTALYDQLRSIRLWQDGKKHITAIDALEQYHSLFEKIGMKFTSNNEGIFSVFQGFKYMQLDEVDQIKIDQFLGLVKDTISANDERVYEYILNWFAFIVQNVGKKTETAIVLKGLQGIGKNVFTNVLCELLAGYSSKNITDIDDFVGKFNTAIENKMLVITNEMKNFGESRMSNMDTLKSIITESSFEINEKNVPKHEVENVVNIMIVTNNIYPLKIENSDRRYVVCECSPVHRGDLAYFTTLCNSFDDDFYNNLFTFFMTRDISQFNPRNIPMTQAKKDIIKASISPVDDVIISHFKSFRDGVTCNIVEGQKPQEMKLKNYQLAIKNICERVRKTSGGERKWMYQLKEEMMSIYERIVENQCEMNQCSECPECPECPESQAELLEFPPYQTYCHIVQFRSQFERLVNRNKQVVEYQYEMSNSENLMALWLMADLRLVQFVTQDTQDTQDTSLF</sequence>
<evidence type="ECO:0000259" key="2">
    <source>
        <dbReference type="Pfam" id="PF19263"/>
    </source>
</evidence>
<feature type="domain" description="NrS-1 polymerase-like helicase" evidence="2">
    <location>
        <begin position="638"/>
        <end position="749"/>
    </location>
</feature>
<protein>
    <recommendedName>
        <fullName evidence="2">NrS-1 polymerase-like helicase domain-containing protein</fullName>
    </recommendedName>
</protein>